<evidence type="ECO:0000313" key="2">
    <source>
        <dbReference type="Proteomes" id="UP000510686"/>
    </source>
</evidence>
<dbReference type="EMBL" id="CP058933">
    <property type="protein sequence ID" value="QLI67936.1"/>
    <property type="molecule type" value="Genomic_DNA"/>
</dbReference>
<dbReference type="GeneID" id="90967592"/>
<dbReference type="RefSeq" id="XP_065986474.1">
    <property type="nucleotide sequence ID" value="XM_066130093.1"/>
</dbReference>
<reference evidence="1 2" key="1">
    <citation type="submission" date="2020-07" db="EMBL/GenBank/DDBJ databases">
        <title>Telomere length de novo assembly of all 7 chromosomes of the fungus, Metarhizium brunneum, using a novel assembly pipeline.</title>
        <authorList>
            <person name="Saud z."/>
            <person name="Kortsinoglou A."/>
            <person name="Kouvelis V.N."/>
            <person name="Butt T.M."/>
        </authorList>
    </citation>
    <scope>NUCLEOTIDE SEQUENCE [LARGE SCALE GENOMIC DNA]</scope>
    <source>
        <strain evidence="1 2">4556</strain>
    </source>
</reference>
<sequence>MTHVRDFQFWEKAETTMISDTNSGEIDALWSSKRPRGSSATARPVSYPEVAPFKDSRSLEGEFDILEIAKMGWMLSVDLRGLELFVSQSD</sequence>
<protein>
    <submittedName>
        <fullName evidence="1">Uncharacterized protein</fullName>
    </submittedName>
</protein>
<keyword evidence="2" id="KW-1185">Reference proteome</keyword>
<organism evidence="1 2">
    <name type="scientific">Metarhizium brunneum</name>
    <dbReference type="NCBI Taxonomy" id="500148"/>
    <lineage>
        <taxon>Eukaryota</taxon>
        <taxon>Fungi</taxon>
        <taxon>Dikarya</taxon>
        <taxon>Ascomycota</taxon>
        <taxon>Pezizomycotina</taxon>
        <taxon>Sordariomycetes</taxon>
        <taxon>Hypocreomycetidae</taxon>
        <taxon>Hypocreales</taxon>
        <taxon>Clavicipitaceae</taxon>
        <taxon>Metarhizium</taxon>
    </lineage>
</organism>
<dbReference type="AlphaFoldDB" id="A0A7D5UVD4"/>
<dbReference type="KEGG" id="mbrn:90967592"/>
<name>A0A7D5UVD4_9HYPO</name>
<gene>
    <name evidence="1" type="ORF">G6M90_00g031800</name>
</gene>
<accession>A0A7D5UVD4</accession>
<proteinExistence type="predicted"/>
<evidence type="ECO:0000313" key="1">
    <source>
        <dbReference type="EMBL" id="QLI67936.1"/>
    </source>
</evidence>
<dbReference type="Proteomes" id="UP000510686">
    <property type="component" value="Chromosome 2"/>
</dbReference>